<dbReference type="CDD" id="cd05387">
    <property type="entry name" value="BY-kinase"/>
    <property type="match status" value="1"/>
</dbReference>
<evidence type="ECO:0000313" key="12">
    <source>
        <dbReference type="EMBL" id="MBC1562945.1"/>
    </source>
</evidence>
<dbReference type="Proteomes" id="UP000029844">
    <property type="component" value="Unassembled WGS sequence"/>
</dbReference>
<dbReference type="Proteomes" id="UP000553016">
    <property type="component" value="Unassembled WGS sequence"/>
</dbReference>
<evidence type="ECO:0000256" key="3">
    <source>
        <dbReference type="ARBA" id="ARBA00022679"/>
    </source>
</evidence>
<protein>
    <recommendedName>
        <fullName evidence="2">non-specific protein-tyrosine kinase</fullName>
        <ecNumber evidence="2">2.7.10.2</ecNumber>
    </recommendedName>
</protein>
<evidence type="ECO:0000256" key="8">
    <source>
        <dbReference type="ARBA" id="ARBA00051245"/>
    </source>
</evidence>
<dbReference type="EMBL" id="JAARMV010000006">
    <property type="protein sequence ID" value="MBC2373590.1"/>
    <property type="molecule type" value="Genomic_DNA"/>
</dbReference>
<evidence type="ECO:0000256" key="7">
    <source>
        <dbReference type="ARBA" id="ARBA00023137"/>
    </source>
</evidence>
<keyword evidence="7" id="KW-0829">Tyrosine-protein kinase</keyword>
<dbReference type="SUPFAM" id="SSF52540">
    <property type="entry name" value="P-loop containing nucleoside triphosphate hydrolases"/>
    <property type="match status" value="1"/>
</dbReference>
<dbReference type="EMBL" id="JAAROL010000004">
    <property type="protein sequence ID" value="MBC1332635.1"/>
    <property type="molecule type" value="Genomic_DNA"/>
</dbReference>
<dbReference type="InterPro" id="IPR005702">
    <property type="entry name" value="Wzc-like_C"/>
</dbReference>
<dbReference type="InterPro" id="IPR050445">
    <property type="entry name" value="Bact_polysacc_biosynth/exp"/>
</dbReference>
<evidence type="ECO:0000256" key="4">
    <source>
        <dbReference type="ARBA" id="ARBA00022741"/>
    </source>
</evidence>
<dbReference type="GO" id="GO:0004715">
    <property type="term" value="F:non-membrane spanning protein tyrosine kinase activity"/>
    <property type="evidence" value="ECO:0007669"/>
    <property type="project" value="UniProtKB-EC"/>
</dbReference>
<dbReference type="InterPro" id="IPR025669">
    <property type="entry name" value="AAA_dom"/>
</dbReference>
<dbReference type="STRING" id="1552123.EP57_13560"/>
<dbReference type="eggNOG" id="COG0489">
    <property type="taxonomic scope" value="Bacteria"/>
</dbReference>
<evidence type="ECO:0000313" key="21">
    <source>
        <dbReference type="Proteomes" id="UP000532866"/>
    </source>
</evidence>
<dbReference type="EMBL" id="JAARUV010000008">
    <property type="protein sequence ID" value="MBC1780412.1"/>
    <property type="molecule type" value="Genomic_DNA"/>
</dbReference>
<evidence type="ECO:0000256" key="6">
    <source>
        <dbReference type="ARBA" id="ARBA00022840"/>
    </source>
</evidence>
<dbReference type="Proteomes" id="UP000546244">
    <property type="component" value="Unassembled WGS sequence"/>
</dbReference>
<comment type="similarity">
    <text evidence="1">Belongs to the CpsD/CapB family.</text>
</comment>
<evidence type="ECO:0000313" key="18">
    <source>
        <dbReference type="EMBL" id="MBC2373590.1"/>
    </source>
</evidence>
<evidence type="ECO:0000313" key="10">
    <source>
        <dbReference type="EMBL" id="KGL38957.1"/>
    </source>
</evidence>
<dbReference type="PANTHER" id="PTHR32309">
    <property type="entry name" value="TYROSINE-PROTEIN KINASE"/>
    <property type="match status" value="1"/>
</dbReference>
<evidence type="ECO:0000313" key="15">
    <source>
        <dbReference type="EMBL" id="MBC2117079.1"/>
    </source>
</evidence>
<evidence type="ECO:0000313" key="26">
    <source>
        <dbReference type="Proteomes" id="UP000550367"/>
    </source>
</evidence>
<evidence type="ECO:0000256" key="2">
    <source>
        <dbReference type="ARBA" id="ARBA00011903"/>
    </source>
</evidence>
<dbReference type="Proteomes" id="UP000532866">
    <property type="component" value="Unassembled WGS sequence"/>
</dbReference>
<dbReference type="EMBL" id="JAARXI010000005">
    <property type="protein sequence ID" value="MBC2117079.1"/>
    <property type="molecule type" value="Genomic_DNA"/>
</dbReference>
<evidence type="ECO:0000256" key="5">
    <source>
        <dbReference type="ARBA" id="ARBA00022777"/>
    </source>
</evidence>
<proteinExistence type="inferred from homology"/>
<feature type="domain" description="AAA" evidence="9">
    <location>
        <begin position="58"/>
        <end position="185"/>
    </location>
</feature>
<keyword evidence="4" id="KW-0547">Nucleotide-binding</keyword>
<dbReference type="GeneID" id="58718369"/>
<comment type="catalytic activity">
    <reaction evidence="8">
        <text>L-tyrosyl-[protein] + ATP = O-phospho-L-tyrosyl-[protein] + ADP + H(+)</text>
        <dbReference type="Rhea" id="RHEA:10596"/>
        <dbReference type="Rhea" id="RHEA-COMP:10136"/>
        <dbReference type="Rhea" id="RHEA-COMP:20101"/>
        <dbReference type="ChEBI" id="CHEBI:15378"/>
        <dbReference type="ChEBI" id="CHEBI:30616"/>
        <dbReference type="ChEBI" id="CHEBI:46858"/>
        <dbReference type="ChEBI" id="CHEBI:61978"/>
        <dbReference type="ChEBI" id="CHEBI:456216"/>
        <dbReference type="EC" id="2.7.10.2"/>
    </reaction>
</comment>
<keyword evidence="5 11" id="KW-0418">Kinase</keyword>
<dbReference type="AlphaFoldDB" id="A0A099W1Z2"/>
<evidence type="ECO:0000313" key="23">
    <source>
        <dbReference type="Proteomes" id="UP000546244"/>
    </source>
</evidence>
<dbReference type="Proteomes" id="UP000541955">
    <property type="component" value="Unassembled WGS sequence"/>
</dbReference>
<evidence type="ECO:0000313" key="19">
    <source>
        <dbReference type="Proteomes" id="UP000029844"/>
    </source>
</evidence>
<reference evidence="20 21" key="2">
    <citation type="submission" date="2020-03" db="EMBL/GenBank/DDBJ databases">
        <title>Soil Listeria distribution.</title>
        <authorList>
            <person name="Liao J."/>
            <person name="Wiedmann M."/>
        </authorList>
    </citation>
    <scope>NUCLEOTIDE SEQUENCE [LARGE SCALE GENOMIC DNA]</scope>
    <source>
        <strain evidence="16 27">FSL L7-0149</strain>
        <strain evidence="17 26">FSL L7-0153</strain>
        <strain evidence="15 20">FSL L7-0360</strain>
        <strain evidence="14 24">FSL L7-0435</strain>
        <strain evidence="13 25">FSL L7-1017</strain>
        <strain evidence="12 22">FSL L7-1387</strain>
        <strain evidence="11 21">FSL L7-1833</strain>
        <strain evidence="18 23">FSL L7-1850</strain>
    </source>
</reference>
<evidence type="ECO:0000313" key="16">
    <source>
        <dbReference type="EMBL" id="MBC2241365.1"/>
    </source>
</evidence>
<name>A0A099W1Z2_9LIST</name>
<dbReference type="EC" id="2.7.10.2" evidence="2"/>
<sequence>MMRRKVKKVQRDDRKLIVQNKPLSPLSEQFRMLVENIELMSIDKKIKSLLVTSADPSSGKSLISSNLAIAFAQKGKKTLLVDADLRKPTIQKYFRNGVNLGLMGLIKKESDLHGAIFESESPNLFILQTGIIPINPASILASDRLKEIFAELEAAFDYIIVDTPPILAVADAQVLSGMTDASLLVIRNDYTVTERARKASQRLEQSSRLFLGAVFNNQKQKEDHYYYKERN</sequence>
<evidence type="ECO:0000256" key="1">
    <source>
        <dbReference type="ARBA" id="ARBA00007316"/>
    </source>
</evidence>
<reference evidence="10 19" key="1">
    <citation type="submission" date="2014-05" db="EMBL/GenBank/DDBJ databases">
        <title>Novel Listeriaceae from food processing environments.</title>
        <authorList>
            <person name="den Bakker H.C."/>
        </authorList>
    </citation>
    <scope>NUCLEOTIDE SEQUENCE [LARGE SCALE GENOMIC DNA]</scope>
    <source>
        <strain evidence="10 19">FSL A5-0281</strain>
    </source>
</reference>
<dbReference type="EMBL" id="JAARWW010000009">
    <property type="protein sequence ID" value="MBC2005347.1"/>
    <property type="molecule type" value="Genomic_DNA"/>
</dbReference>
<dbReference type="EMBL" id="JAARZA010000005">
    <property type="protein sequence ID" value="MBC2241365.1"/>
    <property type="molecule type" value="Genomic_DNA"/>
</dbReference>
<dbReference type="NCBIfam" id="TIGR01007">
    <property type="entry name" value="eps_fam"/>
    <property type="match status" value="1"/>
</dbReference>
<dbReference type="Gene3D" id="3.40.50.300">
    <property type="entry name" value="P-loop containing nucleotide triphosphate hydrolases"/>
    <property type="match status" value="1"/>
</dbReference>
<evidence type="ECO:0000313" key="22">
    <source>
        <dbReference type="Proteomes" id="UP000541955"/>
    </source>
</evidence>
<dbReference type="Proteomes" id="UP000547643">
    <property type="component" value="Unassembled WGS sequence"/>
</dbReference>
<evidence type="ECO:0000313" key="20">
    <source>
        <dbReference type="Proteomes" id="UP000529446"/>
    </source>
</evidence>
<dbReference type="RefSeq" id="WP_036087411.1">
    <property type="nucleotide sequence ID" value="NZ_CBCSHQ010000003.1"/>
</dbReference>
<dbReference type="Proteomes" id="UP000529446">
    <property type="component" value="Unassembled WGS sequence"/>
</dbReference>
<evidence type="ECO:0000313" key="11">
    <source>
        <dbReference type="EMBL" id="MBC1332635.1"/>
    </source>
</evidence>
<dbReference type="PANTHER" id="PTHR32309:SF13">
    <property type="entry name" value="FERRIC ENTEROBACTIN TRANSPORT PROTEIN FEPE"/>
    <property type="match status" value="1"/>
</dbReference>
<dbReference type="GO" id="GO:0005886">
    <property type="term" value="C:plasma membrane"/>
    <property type="evidence" value="ECO:0007669"/>
    <property type="project" value="TreeGrafter"/>
</dbReference>
<dbReference type="EMBL" id="JAARRW010000005">
    <property type="protein sequence ID" value="MBC1562945.1"/>
    <property type="molecule type" value="Genomic_DNA"/>
</dbReference>
<dbReference type="Proteomes" id="UP000550367">
    <property type="component" value="Unassembled WGS sequence"/>
</dbReference>
<evidence type="ECO:0000313" key="27">
    <source>
        <dbReference type="Proteomes" id="UP000553016"/>
    </source>
</evidence>
<dbReference type="EMBL" id="JNFA01000028">
    <property type="protein sequence ID" value="KGL38957.1"/>
    <property type="molecule type" value="Genomic_DNA"/>
</dbReference>
<keyword evidence="6" id="KW-0067">ATP-binding</keyword>
<dbReference type="GO" id="GO:0005524">
    <property type="term" value="F:ATP binding"/>
    <property type="evidence" value="ECO:0007669"/>
    <property type="project" value="UniProtKB-KW"/>
</dbReference>
<dbReference type="Proteomes" id="UP000546806">
    <property type="component" value="Unassembled WGS sequence"/>
</dbReference>
<dbReference type="Pfam" id="PF13614">
    <property type="entry name" value="AAA_31"/>
    <property type="match status" value="1"/>
</dbReference>
<evidence type="ECO:0000313" key="25">
    <source>
        <dbReference type="Proteomes" id="UP000547643"/>
    </source>
</evidence>
<dbReference type="InterPro" id="IPR027417">
    <property type="entry name" value="P-loop_NTPase"/>
</dbReference>
<evidence type="ECO:0000313" key="24">
    <source>
        <dbReference type="Proteomes" id="UP000546806"/>
    </source>
</evidence>
<keyword evidence="19" id="KW-1185">Reference proteome</keyword>
<evidence type="ECO:0000259" key="9">
    <source>
        <dbReference type="Pfam" id="PF13614"/>
    </source>
</evidence>
<evidence type="ECO:0000313" key="13">
    <source>
        <dbReference type="EMBL" id="MBC1780412.1"/>
    </source>
</evidence>
<evidence type="ECO:0000313" key="14">
    <source>
        <dbReference type="EMBL" id="MBC2005347.1"/>
    </source>
</evidence>
<keyword evidence="3" id="KW-0808">Transferase</keyword>
<organism evidence="10 19">
    <name type="scientific">Listeria booriae</name>
    <dbReference type="NCBI Taxonomy" id="1552123"/>
    <lineage>
        <taxon>Bacteria</taxon>
        <taxon>Bacillati</taxon>
        <taxon>Bacillota</taxon>
        <taxon>Bacilli</taxon>
        <taxon>Bacillales</taxon>
        <taxon>Listeriaceae</taxon>
        <taxon>Listeria</taxon>
    </lineage>
</organism>
<comment type="caution">
    <text evidence="10">The sequence shown here is derived from an EMBL/GenBank/DDBJ whole genome shotgun (WGS) entry which is preliminary data.</text>
</comment>
<evidence type="ECO:0000313" key="17">
    <source>
        <dbReference type="EMBL" id="MBC2244539.1"/>
    </source>
</evidence>
<accession>A0A099W1Z2</accession>
<gene>
    <name evidence="10" type="ORF">EP57_13560</name>
    <name evidence="11" type="ORF">HB759_11870</name>
    <name evidence="12" type="ORF">HB902_12750</name>
    <name evidence="18" type="ORF">HBP98_16385</name>
    <name evidence="13" type="ORF">HCA46_16325</name>
    <name evidence="14" type="ORF">HCA78_16345</name>
    <name evidence="15" type="ORF">HCB06_10670</name>
    <name evidence="17" type="ORF">HCB25_10710</name>
    <name evidence="16" type="ORF">HCB35_12875</name>
</gene>
<dbReference type="EMBL" id="JAARYY010000005">
    <property type="protein sequence ID" value="MBC2244539.1"/>
    <property type="molecule type" value="Genomic_DNA"/>
</dbReference>
<dbReference type="OrthoDB" id="9794577at2"/>